<keyword evidence="1" id="KW-0732">Signal</keyword>
<dbReference type="EMBL" id="WJKJ01000114">
    <property type="protein sequence ID" value="MBD3364285.1"/>
    <property type="molecule type" value="Genomic_DNA"/>
</dbReference>
<accession>A0A9D5K9X9</accession>
<dbReference type="Proteomes" id="UP000630660">
    <property type="component" value="Unassembled WGS sequence"/>
</dbReference>
<comment type="caution">
    <text evidence="2">The sequence shown here is derived from an EMBL/GenBank/DDBJ whole genome shotgun (WGS) entry which is preliminary data.</text>
</comment>
<evidence type="ECO:0000313" key="3">
    <source>
        <dbReference type="Proteomes" id="UP000630660"/>
    </source>
</evidence>
<reference evidence="2" key="1">
    <citation type="submission" date="2019-11" db="EMBL/GenBank/DDBJ databases">
        <title>Microbial mats filling the niche in hypersaline microbial mats.</title>
        <authorList>
            <person name="Wong H.L."/>
            <person name="Macleod F.I."/>
            <person name="White R.A. III"/>
            <person name="Burns B.P."/>
        </authorList>
    </citation>
    <scope>NUCLEOTIDE SEQUENCE</scope>
    <source>
        <strain evidence="2">Bin_327</strain>
    </source>
</reference>
<proteinExistence type="predicted"/>
<dbReference type="AlphaFoldDB" id="A0A9D5K9X9"/>
<organism evidence="2 3">
    <name type="scientific">candidate division WOR-3 bacterium</name>
    <dbReference type="NCBI Taxonomy" id="2052148"/>
    <lineage>
        <taxon>Bacteria</taxon>
        <taxon>Bacteria division WOR-3</taxon>
    </lineage>
</organism>
<evidence type="ECO:0000313" key="2">
    <source>
        <dbReference type="EMBL" id="MBD3364285.1"/>
    </source>
</evidence>
<sequence length="169" mass="19064">MMKVTFLAVLFTLVTLPLMAQESALEDSLDISGVGFVLNETEDGEIETEPLMFKITALVQSSASEADSSDVFNWQIDLAAMRYEFTTYFLDVLELNFTHFKAYIQPVSVNEYNQTVLGDRIGELELNFSKVSGLPGGNGHLRFKGNDYEVSFYDTDVTNTFLRWVESLK</sequence>
<feature type="chain" id="PRO_5039326154" evidence="1">
    <location>
        <begin position="21"/>
        <end position="169"/>
    </location>
</feature>
<name>A0A9D5K9X9_UNCW3</name>
<gene>
    <name evidence="2" type="ORF">GF359_03625</name>
</gene>
<feature type="signal peptide" evidence="1">
    <location>
        <begin position="1"/>
        <end position="20"/>
    </location>
</feature>
<evidence type="ECO:0000256" key="1">
    <source>
        <dbReference type="SAM" id="SignalP"/>
    </source>
</evidence>
<protein>
    <submittedName>
        <fullName evidence="2">Uncharacterized protein</fullName>
    </submittedName>
</protein>